<dbReference type="InterPro" id="IPR013083">
    <property type="entry name" value="Znf_RING/FYVE/PHD"/>
</dbReference>
<evidence type="ECO:0000259" key="10">
    <source>
        <dbReference type="PROSITE" id="PS50089"/>
    </source>
</evidence>
<evidence type="ECO:0000256" key="9">
    <source>
        <dbReference type="PROSITE-ProRule" id="PRU00175"/>
    </source>
</evidence>
<dbReference type="GO" id="GO:0016567">
    <property type="term" value="P:protein ubiquitination"/>
    <property type="evidence" value="ECO:0007669"/>
    <property type="project" value="UniProtKB-ARBA"/>
</dbReference>
<dbReference type="InterPro" id="IPR001841">
    <property type="entry name" value="Znf_RING"/>
</dbReference>
<evidence type="ECO:0000256" key="7">
    <source>
        <dbReference type="ARBA" id="ARBA00022833"/>
    </source>
</evidence>
<accession>A0A1A9V603</accession>
<keyword evidence="7" id="KW-0862">Zinc</keyword>
<keyword evidence="12" id="KW-1185">Reference proteome</keyword>
<dbReference type="GO" id="GO:0008270">
    <property type="term" value="F:zinc ion binding"/>
    <property type="evidence" value="ECO:0007669"/>
    <property type="project" value="UniProtKB-KW"/>
</dbReference>
<proteinExistence type="inferred from homology"/>
<organism evidence="11 12">
    <name type="scientific">Glossina austeni</name>
    <name type="common">Savannah tsetse fly</name>
    <dbReference type="NCBI Taxonomy" id="7395"/>
    <lineage>
        <taxon>Eukaryota</taxon>
        <taxon>Metazoa</taxon>
        <taxon>Ecdysozoa</taxon>
        <taxon>Arthropoda</taxon>
        <taxon>Hexapoda</taxon>
        <taxon>Insecta</taxon>
        <taxon>Pterygota</taxon>
        <taxon>Neoptera</taxon>
        <taxon>Endopterygota</taxon>
        <taxon>Diptera</taxon>
        <taxon>Brachycera</taxon>
        <taxon>Muscomorpha</taxon>
        <taxon>Hippoboscoidea</taxon>
        <taxon>Glossinidae</taxon>
        <taxon>Glossina</taxon>
    </lineage>
</organism>
<comment type="catalytic activity">
    <reaction evidence="1">
        <text>S-ubiquitinyl-[E2 ubiquitin-conjugating enzyme]-L-cysteine + [acceptor protein]-L-lysine = [E2 ubiquitin-conjugating enzyme]-L-cysteine + N(6)-ubiquitinyl-[acceptor protein]-L-lysine.</text>
        <dbReference type="EC" id="2.3.2.27"/>
    </reaction>
</comment>
<evidence type="ECO:0000256" key="6">
    <source>
        <dbReference type="ARBA" id="ARBA00022786"/>
    </source>
</evidence>
<evidence type="ECO:0000256" key="4">
    <source>
        <dbReference type="ARBA" id="ARBA00022723"/>
    </source>
</evidence>
<name>A0A1A9V603_GLOAU</name>
<dbReference type="EC" id="2.3.2.27" evidence="2"/>
<dbReference type="GO" id="GO:0005634">
    <property type="term" value="C:nucleus"/>
    <property type="evidence" value="ECO:0007669"/>
    <property type="project" value="TreeGrafter"/>
</dbReference>
<evidence type="ECO:0000256" key="2">
    <source>
        <dbReference type="ARBA" id="ARBA00012483"/>
    </source>
</evidence>
<evidence type="ECO:0000313" key="12">
    <source>
        <dbReference type="Proteomes" id="UP000078200"/>
    </source>
</evidence>
<evidence type="ECO:0000256" key="1">
    <source>
        <dbReference type="ARBA" id="ARBA00000900"/>
    </source>
</evidence>
<evidence type="ECO:0000256" key="3">
    <source>
        <dbReference type="ARBA" id="ARBA00022679"/>
    </source>
</evidence>
<dbReference type="CDD" id="cd16669">
    <property type="entry name" value="RING-H2_RNF181"/>
    <property type="match status" value="1"/>
</dbReference>
<dbReference type="STRING" id="7395.A0A1A9V603"/>
<keyword evidence="6" id="KW-0833">Ubl conjugation pathway</keyword>
<dbReference type="Proteomes" id="UP000078200">
    <property type="component" value="Unassembled WGS sequence"/>
</dbReference>
<evidence type="ECO:0000313" key="11">
    <source>
        <dbReference type="EnsemblMetazoa" id="GAUT027082-PA"/>
    </source>
</evidence>
<reference evidence="11" key="1">
    <citation type="submission" date="2020-05" db="UniProtKB">
        <authorList>
            <consortium name="EnsemblMetazoa"/>
        </authorList>
    </citation>
    <scope>IDENTIFICATION</scope>
    <source>
        <strain evidence="11">TTRI</strain>
    </source>
</reference>
<dbReference type="InterPro" id="IPR051834">
    <property type="entry name" value="RING_finger_E3_ligase"/>
</dbReference>
<evidence type="ECO:0000256" key="8">
    <source>
        <dbReference type="ARBA" id="ARBA00038197"/>
    </source>
</evidence>
<sequence>MSDYFHELGLTPTGPEGADDFDRNIKRLQVLAIMNGIDIEIEVPEASKRAIAALPTHEIDDEDDCDDLECAVCKQPAEKGEKYKILPCKHEFHEECVLLWLKKANSCPMCRYELETDDEAYEELRRFRQDEANRRERNRDLMNSMFL</sequence>
<dbReference type="PANTHER" id="PTHR45931">
    <property type="entry name" value="SI:CH211-59O9.10"/>
    <property type="match status" value="1"/>
</dbReference>
<dbReference type="EnsemblMetazoa" id="GAUT027082-RA">
    <property type="protein sequence ID" value="GAUT027082-PA"/>
    <property type="gene ID" value="GAUT027082"/>
</dbReference>
<dbReference type="PROSITE" id="PS50089">
    <property type="entry name" value="ZF_RING_2"/>
    <property type="match status" value="1"/>
</dbReference>
<comment type="similarity">
    <text evidence="8">Belongs to the RNF181 family.</text>
</comment>
<dbReference type="VEuPathDB" id="VectorBase:GAUT027082"/>
<keyword evidence="3" id="KW-0808">Transferase</keyword>
<dbReference type="GO" id="GO:0061630">
    <property type="term" value="F:ubiquitin protein ligase activity"/>
    <property type="evidence" value="ECO:0007669"/>
    <property type="project" value="UniProtKB-EC"/>
</dbReference>
<dbReference type="SMART" id="SM00184">
    <property type="entry name" value="RING"/>
    <property type="match status" value="1"/>
</dbReference>
<dbReference type="PANTHER" id="PTHR45931:SF3">
    <property type="entry name" value="RING ZINC FINGER-CONTAINING PROTEIN"/>
    <property type="match status" value="1"/>
</dbReference>
<dbReference type="FunFam" id="3.30.40.10:FF:000127">
    <property type="entry name" value="E3 ubiquitin-protein ligase RNF181"/>
    <property type="match status" value="1"/>
</dbReference>
<dbReference type="GO" id="GO:0006511">
    <property type="term" value="P:ubiquitin-dependent protein catabolic process"/>
    <property type="evidence" value="ECO:0007669"/>
    <property type="project" value="TreeGrafter"/>
</dbReference>
<dbReference type="SUPFAM" id="SSF57850">
    <property type="entry name" value="RING/U-box"/>
    <property type="match status" value="1"/>
</dbReference>
<keyword evidence="4" id="KW-0479">Metal-binding</keyword>
<dbReference type="Gene3D" id="3.30.40.10">
    <property type="entry name" value="Zinc/RING finger domain, C3HC4 (zinc finger)"/>
    <property type="match status" value="1"/>
</dbReference>
<feature type="domain" description="RING-type" evidence="10">
    <location>
        <begin position="70"/>
        <end position="111"/>
    </location>
</feature>
<dbReference type="Pfam" id="PF13639">
    <property type="entry name" value="zf-RING_2"/>
    <property type="match status" value="1"/>
</dbReference>
<dbReference type="AlphaFoldDB" id="A0A1A9V603"/>
<keyword evidence="5 9" id="KW-0863">Zinc-finger</keyword>
<protein>
    <recommendedName>
        <fullName evidence="2">RING-type E3 ubiquitin transferase</fullName>
        <ecNumber evidence="2">2.3.2.27</ecNumber>
    </recommendedName>
</protein>
<evidence type="ECO:0000256" key="5">
    <source>
        <dbReference type="ARBA" id="ARBA00022771"/>
    </source>
</evidence>